<dbReference type="EMBL" id="JAQQPM010000006">
    <property type="protein sequence ID" value="KAK2072380.1"/>
    <property type="molecule type" value="Genomic_DNA"/>
</dbReference>
<evidence type="ECO:0000313" key="2">
    <source>
        <dbReference type="Proteomes" id="UP001217918"/>
    </source>
</evidence>
<comment type="caution">
    <text evidence="1">The sequence shown here is derived from an EMBL/GenBank/DDBJ whole genome shotgun (WGS) entry which is preliminary data.</text>
</comment>
<gene>
    <name evidence="1" type="ORF">P8C59_006737</name>
</gene>
<keyword evidence="2" id="KW-1185">Reference proteome</keyword>
<protein>
    <submittedName>
        <fullName evidence="1">Uncharacterized protein</fullName>
    </submittedName>
</protein>
<organism evidence="1 2">
    <name type="scientific">Phyllachora maydis</name>
    <dbReference type="NCBI Taxonomy" id="1825666"/>
    <lineage>
        <taxon>Eukaryota</taxon>
        <taxon>Fungi</taxon>
        <taxon>Dikarya</taxon>
        <taxon>Ascomycota</taxon>
        <taxon>Pezizomycotina</taxon>
        <taxon>Sordariomycetes</taxon>
        <taxon>Sordariomycetidae</taxon>
        <taxon>Phyllachorales</taxon>
        <taxon>Phyllachoraceae</taxon>
        <taxon>Phyllachora</taxon>
    </lineage>
</organism>
<reference evidence="1" key="1">
    <citation type="journal article" date="2023" name="Mol. Plant Microbe Interact.">
        <title>Elucidating the Obligate Nature and Biological Capacity of an Invasive Fungal Corn Pathogen.</title>
        <authorList>
            <person name="MacCready J.S."/>
            <person name="Roggenkamp E.M."/>
            <person name="Gdanetz K."/>
            <person name="Chilvers M.I."/>
        </authorList>
    </citation>
    <scope>NUCLEOTIDE SEQUENCE</scope>
    <source>
        <strain evidence="1">PM02</strain>
    </source>
</reference>
<dbReference type="Proteomes" id="UP001217918">
    <property type="component" value="Unassembled WGS sequence"/>
</dbReference>
<name>A0AAD9I894_9PEZI</name>
<dbReference type="AlphaFoldDB" id="A0AAD9I894"/>
<accession>A0AAD9I894</accession>
<sequence>MGRFRADSAVYPDHIRRQAPPSLRCIIRSASIEVETRNPETFPDEPRSICAFCLITSAGVMMTHEASSAVADARAWMSGCGIVRAEWARRDAPWP</sequence>
<evidence type="ECO:0000313" key="1">
    <source>
        <dbReference type="EMBL" id="KAK2072380.1"/>
    </source>
</evidence>
<proteinExistence type="predicted"/>